<dbReference type="Pfam" id="PF00400">
    <property type="entry name" value="WD40"/>
    <property type="match status" value="2"/>
</dbReference>
<accession>A0A8S1VRA3</accession>
<feature type="repeat" description="WD" evidence="1">
    <location>
        <begin position="116"/>
        <end position="157"/>
    </location>
</feature>
<keyword evidence="3" id="KW-1185">Reference proteome</keyword>
<dbReference type="OrthoDB" id="414519at2759"/>
<dbReference type="Proteomes" id="UP000683925">
    <property type="component" value="Unassembled WGS sequence"/>
</dbReference>
<reference evidence="2" key="1">
    <citation type="submission" date="2021-01" db="EMBL/GenBank/DDBJ databases">
        <authorList>
            <consortium name="Genoscope - CEA"/>
            <person name="William W."/>
        </authorList>
    </citation>
    <scope>NUCLEOTIDE SEQUENCE</scope>
</reference>
<dbReference type="PANTHER" id="PTHR45333">
    <property type="entry name" value="MEMBRANE PROTEIN-RELATED"/>
    <property type="match status" value="1"/>
</dbReference>
<comment type="caution">
    <text evidence="2">The sequence shown here is derived from an EMBL/GenBank/DDBJ whole genome shotgun (WGS) entry which is preliminary data.</text>
</comment>
<protein>
    <submittedName>
        <fullName evidence="2">Uncharacterized protein</fullName>
    </submittedName>
</protein>
<keyword evidence="1" id="KW-0853">WD repeat</keyword>
<gene>
    <name evidence="2" type="ORF">POCTA_138.1.T0730179</name>
</gene>
<evidence type="ECO:0000313" key="3">
    <source>
        <dbReference type="Proteomes" id="UP000683925"/>
    </source>
</evidence>
<dbReference type="EMBL" id="CAJJDP010000072">
    <property type="protein sequence ID" value="CAD8179750.1"/>
    <property type="molecule type" value="Genomic_DNA"/>
</dbReference>
<dbReference type="PANTHER" id="PTHR45333:SF1">
    <property type="entry name" value="CHROMOSOME UNDETERMINED SCAFFOLD_625, WHOLE GENOME SHOTGUN SEQUENCE"/>
    <property type="match status" value="1"/>
</dbReference>
<dbReference type="PROSITE" id="PS50082">
    <property type="entry name" value="WD_REPEATS_2"/>
    <property type="match status" value="1"/>
</dbReference>
<organism evidence="2 3">
    <name type="scientific">Paramecium octaurelia</name>
    <dbReference type="NCBI Taxonomy" id="43137"/>
    <lineage>
        <taxon>Eukaryota</taxon>
        <taxon>Sar</taxon>
        <taxon>Alveolata</taxon>
        <taxon>Ciliophora</taxon>
        <taxon>Intramacronucleata</taxon>
        <taxon>Oligohymenophorea</taxon>
        <taxon>Peniculida</taxon>
        <taxon>Parameciidae</taxon>
        <taxon>Paramecium</taxon>
    </lineage>
</organism>
<name>A0A8S1VRA3_PAROT</name>
<proteinExistence type="predicted"/>
<dbReference type="InterPro" id="IPR001680">
    <property type="entry name" value="WD40_rpt"/>
</dbReference>
<dbReference type="AlphaFoldDB" id="A0A8S1VRA3"/>
<dbReference type="PROSITE" id="PS50294">
    <property type="entry name" value="WD_REPEATS_REGION"/>
    <property type="match status" value="1"/>
</dbReference>
<evidence type="ECO:0000313" key="2">
    <source>
        <dbReference type="EMBL" id="CAD8179750.1"/>
    </source>
</evidence>
<sequence>MVIRVMFYKSCFALDGTTLAFGAYDLYPFMGCKTGQQIVKLDGHSYYVNSISFSPDGLHQHLVVEIGLSVYGMLRQDNKKQNQKSVSLLMVVYQHPVVEITISVYGMLRSDNKLKLNSHTNMVNTVCFSPDGTTLLSGSGDKSNSLWEVKPGQYSNKSTSKKQLQQIIKLPQIPIQKPKEVQS</sequence>
<dbReference type="SMART" id="SM00320">
    <property type="entry name" value="WD40"/>
    <property type="match status" value="2"/>
</dbReference>
<evidence type="ECO:0000256" key="1">
    <source>
        <dbReference type="PROSITE-ProRule" id="PRU00221"/>
    </source>
</evidence>